<organism evidence="2 3">
    <name type="scientific">Sphingomonas taxi</name>
    <dbReference type="NCBI Taxonomy" id="1549858"/>
    <lineage>
        <taxon>Bacteria</taxon>
        <taxon>Pseudomonadati</taxon>
        <taxon>Pseudomonadota</taxon>
        <taxon>Alphaproteobacteria</taxon>
        <taxon>Sphingomonadales</taxon>
        <taxon>Sphingomonadaceae</taxon>
        <taxon>Sphingomonas</taxon>
    </lineage>
</organism>
<dbReference type="InterPro" id="IPR036291">
    <property type="entry name" value="NAD(P)-bd_dom_sf"/>
</dbReference>
<protein>
    <submittedName>
        <fullName evidence="2">3-beta hydroxysteroid dehydrogenase</fullName>
    </submittedName>
</protein>
<dbReference type="GO" id="GO:0016646">
    <property type="term" value="F:oxidoreductase activity, acting on the CH-NH group of donors, NAD or NADP as acceptor"/>
    <property type="evidence" value="ECO:0007669"/>
    <property type="project" value="TreeGrafter"/>
</dbReference>
<dbReference type="EMBL" id="QFQI01000018">
    <property type="protein sequence ID" value="PZQ58366.1"/>
    <property type="molecule type" value="Genomic_DNA"/>
</dbReference>
<feature type="domain" description="NAD(P)-binding" evidence="1">
    <location>
        <begin position="13"/>
        <end position="208"/>
    </location>
</feature>
<dbReference type="PANTHER" id="PTHR43355:SF2">
    <property type="entry name" value="FLAVIN REDUCTASE (NADPH)"/>
    <property type="match status" value="1"/>
</dbReference>
<name>A0A2W5NXW6_9SPHN</name>
<reference evidence="2 3" key="1">
    <citation type="submission" date="2017-08" db="EMBL/GenBank/DDBJ databases">
        <title>Infants hospitalized years apart are colonized by the same room-sourced microbial strains.</title>
        <authorList>
            <person name="Brooks B."/>
            <person name="Olm M.R."/>
            <person name="Firek B.A."/>
            <person name="Baker R."/>
            <person name="Thomas B.C."/>
            <person name="Morowitz M.J."/>
            <person name="Banfield J.F."/>
        </authorList>
    </citation>
    <scope>NUCLEOTIDE SEQUENCE [LARGE SCALE GENOMIC DNA]</scope>
    <source>
        <strain evidence="2">S2_005_001_R1_22</strain>
    </source>
</reference>
<accession>A0A2W5NXW6</accession>
<dbReference type="SUPFAM" id="SSF51735">
    <property type="entry name" value="NAD(P)-binding Rossmann-fold domains"/>
    <property type="match status" value="1"/>
</dbReference>
<evidence type="ECO:0000313" key="2">
    <source>
        <dbReference type="EMBL" id="PZQ58366.1"/>
    </source>
</evidence>
<dbReference type="Pfam" id="PF13460">
    <property type="entry name" value="NAD_binding_10"/>
    <property type="match status" value="1"/>
</dbReference>
<evidence type="ECO:0000259" key="1">
    <source>
        <dbReference type="Pfam" id="PF13460"/>
    </source>
</evidence>
<comment type="caution">
    <text evidence="2">The sequence shown here is derived from an EMBL/GenBank/DDBJ whole genome shotgun (WGS) entry which is preliminary data.</text>
</comment>
<proteinExistence type="predicted"/>
<dbReference type="PANTHER" id="PTHR43355">
    <property type="entry name" value="FLAVIN REDUCTASE (NADPH)"/>
    <property type="match status" value="1"/>
</dbReference>
<sequence length="223" mass="24121">MSDPSQIRVAVIGATGFVGAPIAAEAARRGHAVTRISRSVRDGEGGGRSVALDVFDEAALAESLVDHDVVVHAYNPGRGSTAPDVYDTFVAGHRAIIAATLAARIPRLLCVGGAGSLLTRSGIPLLESDEWPRQFDIYRPSIMATRELYYLLRDTPAALDWVFLAPASMLTEEAPCGDYRIGTDHLLYDSNGDSRIAVGDYAAAMIDELERPRHHRQRFTVGY</sequence>
<dbReference type="AlphaFoldDB" id="A0A2W5NXW6"/>
<evidence type="ECO:0000313" key="3">
    <source>
        <dbReference type="Proteomes" id="UP000249229"/>
    </source>
</evidence>
<dbReference type="Proteomes" id="UP000249229">
    <property type="component" value="Unassembled WGS sequence"/>
</dbReference>
<dbReference type="Gene3D" id="3.40.50.720">
    <property type="entry name" value="NAD(P)-binding Rossmann-like Domain"/>
    <property type="match status" value="1"/>
</dbReference>
<dbReference type="InterPro" id="IPR051606">
    <property type="entry name" value="Polyketide_Oxido-like"/>
</dbReference>
<gene>
    <name evidence="2" type="ORF">DI544_14420</name>
</gene>
<dbReference type="InterPro" id="IPR016040">
    <property type="entry name" value="NAD(P)-bd_dom"/>
</dbReference>